<organism evidence="2 3">
    <name type="scientific">Arsenicicoccus bolidensis</name>
    <dbReference type="NCBI Taxonomy" id="229480"/>
    <lineage>
        <taxon>Bacteria</taxon>
        <taxon>Bacillati</taxon>
        <taxon>Actinomycetota</taxon>
        <taxon>Actinomycetes</taxon>
        <taxon>Micrococcales</taxon>
        <taxon>Intrasporangiaceae</taxon>
        <taxon>Arsenicicoccus</taxon>
    </lineage>
</organism>
<dbReference type="PANTHER" id="PTHR11014:SF63">
    <property type="entry name" value="METALLOPEPTIDASE, PUTATIVE (AFU_ORTHOLOGUE AFUA_6G09600)-RELATED"/>
    <property type="match status" value="1"/>
</dbReference>
<dbReference type="Pfam" id="PF01546">
    <property type="entry name" value="Peptidase_M20"/>
    <property type="match status" value="1"/>
</dbReference>
<dbReference type="RefSeq" id="WP_239266209.1">
    <property type="nucleotide sequence ID" value="NZ_JAKRCV010000077.1"/>
</dbReference>
<name>A0ABS9Q6F1_9MICO</name>
<dbReference type="InterPro" id="IPR036264">
    <property type="entry name" value="Bact_exopeptidase_dim_dom"/>
</dbReference>
<sequence length="410" mass="43263">MTDDDTTGAIAPATAAAREVLSDLPRTMRWQEDLYQDLHRHPELSLQETRTNRIIADRLAHWGYDVLEVGGGVVGVLRNGDGPCVLFRADTDALPVQEDTGLPYSSTVDGVMHACGHDLHITWALGAAQLLATHQGAWSGTYVALFQPAEETAEGAQAMVDAGLVDRVPRPDVALGQHVMPARAGLVSSASGPRLSAADSLRVTVHGTGSHGSMPHLGVDPVVVAAAIVLRLQTVVSREIAPADFGVVTVGSLQAGAKSNVIPDRAVLLLNVRSYDEAVRERILAAVERIVRGECDAGGCPRPPTIKYYDQFPLTTNDVAVTDVVSAAFAGHFGQDRVAELAPLTGSEDFSIVPDAFGIPYTFWTIGGFPADAPPIPNHNPRFAPVLHPTLETGTEAAVTAVLAHLSTGG</sequence>
<dbReference type="InterPro" id="IPR002933">
    <property type="entry name" value="Peptidase_M20"/>
</dbReference>
<evidence type="ECO:0000313" key="3">
    <source>
        <dbReference type="Proteomes" id="UP001521931"/>
    </source>
</evidence>
<dbReference type="Gene3D" id="3.30.70.360">
    <property type="match status" value="1"/>
</dbReference>
<feature type="domain" description="Peptidase M20 dimerisation" evidence="1">
    <location>
        <begin position="200"/>
        <end position="294"/>
    </location>
</feature>
<evidence type="ECO:0000259" key="1">
    <source>
        <dbReference type="Pfam" id="PF07687"/>
    </source>
</evidence>
<dbReference type="EMBL" id="JAKRCV010000077">
    <property type="protein sequence ID" value="MCG7323459.1"/>
    <property type="molecule type" value="Genomic_DNA"/>
</dbReference>
<keyword evidence="3" id="KW-1185">Reference proteome</keyword>
<proteinExistence type="predicted"/>
<comment type="caution">
    <text evidence="2">The sequence shown here is derived from an EMBL/GenBank/DDBJ whole genome shotgun (WGS) entry which is preliminary data.</text>
</comment>
<dbReference type="Proteomes" id="UP001521931">
    <property type="component" value="Unassembled WGS sequence"/>
</dbReference>
<dbReference type="InterPro" id="IPR011650">
    <property type="entry name" value="Peptidase_M20_dimer"/>
</dbReference>
<accession>A0ABS9Q6F1</accession>
<dbReference type="Pfam" id="PF07687">
    <property type="entry name" value="M20_dimer"/>
    <property type="match status" value="1"/>
</dbReference>
<dbReference type="SUPFAM" id="SSF53187">
    <property type="entry name" value="Zn-dependent exopeptidases"/>
    <property type="match status" value="1"/>
</dbReference>
<protein>
    <submittedName>
        <fullName evidence="2">Amidohydrolase</fullName>
    </submittedName>
</protein>
<dbReference type="Gene3D" id="3.40.630.10">
    <property type="entry name" value="Zn peptidases"/>
    <property type="match status" value="1"/>
</dbReference>
<dbReference type="NCBIfam" id="TIGR01891">
    <property type="entry name" value="amidohydrolases"/>
    <property type="match status" value="1"/>
</dbReference>
<dbReference type="InterPro" id="IPR017439">
    <property type="entry name" value="Amidohydrolase"/>
</dbReference>
<dbReference type="SUPFAM" id="SSF55031">
    <property type="entry name" value="Bacterial exopeptidase dimerisation domain"/>
    <property type="match status" value="1"/>
</dbReference>
<reference evidence="2 3" key="1">
    <citation type="submission" date="2022-02" db="EMBL/GenBank/DDBJ databases">
        <title>Uncovering new skin microbiome diversity through culturing and metagenomics.</title>
        <authorList>
            <person name="Conlan S."/>
            <person name="Deming C."/>
            <person name="Nisc Comparative Sequencing Program N."/>
            <person name="Segre J.A."/>
        </authorList>
    </citation>
    <scope>NUCLEOTIDE SEQUENCE [LARGE SCALE GENOMIC DNA]</scope>
    <source>
        <strain evidence="2 3">ACRQZ</strain>
    </source>
</reference>
<evidence type="ECO:0000313" key="2">
    <source>
        <dbReference type="EMBL" id="MCG7323459.1"/>
    </source>
</evidence>
<dbReference type="PANTHER" id="PTHR11014">
    <property type="entry name" value="PEPTIDASE M20 FAMILY MEMBER"/>
    <property type="match status" value="1"/>
</dbReference>
<gene>
    <name evidence="2" type="ORF">MHL29_16390</name>
</gene>
<dbReference type="PIRSF" id="PIRSF005962">
    <property type="entry name" value="Pept_M20D_amidohydro"/>
    <property type="match status" value="1"/>
</dbReference>